<dbReference type="AlphaFoldDB" id="A0A975ZP85"/>
<comment type="cofactor">
    <cofactor evidence="3">
        <name>Zn(2+)</name>
        <dbReference type="ChEBI" id="CHEBI:29105"/>
    </cofactor>
</comment>
<evidence type="ECO:0000256" key="1">
    <source>
        <dbReference type="ARBA" id="ARBA00022603"/>
    </source>
</evidence>
<protein>
    <submittedName>
        <fullName evidence="5">Homocysteine S-methyltransferase</fullName>
    </submittedName>
</protein>
<dbReference type="PROSITE" id="PS50970">
    <property type="entry name" value="HCY"/>
    <property type="match status" value="1"/>
</dbReference>
<proteinExistence type="predicted"/>
<dbReference type="Pfam" id="PF02574">
    <property type="entry name" value="S-methyl_trans"/>
    <property type="match status" value="1"/>
</dbReference>
<dbReference type="GO" id="GO:0046872">
    <property type="term" value="F:metal ion binding"/>
    <property type="evidence" value="ECO:0007669"/>
    <property type="project" value="UniProtKB-KW"/>
</dbReference>
<feature type="binding site" evidence="3">
    <location>
        <position position="201"/>
    </location>
    <ligand>
        <name>Zn(2+)</name>
        <dbReference type="ChEBI" id="CHEBI:29105"/>
    </ligand>
</feature>
<gene>
    <name evidence="5" type="ORF">SAMN04487940_110182</name>
</gene>
<evidence type="ECO:0000313" key="6">
    <source>
        <dbReference type="Proteomes" id="UP000182932"/>
    </source>
</evidence>
<dbReference type="EMBL" id="FNYY01000010">
    <property type="protein sequence ID" value="SEJ79810.1"/>
    <property type="molecule type" value="Genomic_DNA"/>
</dbReference>
<keyword evidence="1 3" id="KW-0489">Methyltransferase</keyword>
<feature type="domain" description="Hcy-binding" evidence="4">
    <location>
        <begin position="1"/>
        <end position="284"/>
    </location>
</feature>
<evidence type="ECO:0000313" key="5">
    <source>
        <dbReference type="EMBL" id="SEJ79810.1"/>
    </source>
</evidence>
<dbReference type="SUPFAM" id="SSF82282">
    <property type="entry name" value="Homocysteine S-methyltransferase"/>
    <property type="match status" value="1"/>
</dbReference>
<name>A0A975ZP85_9RHOB</name>
<dbReference type="InterPro" id="IPR003726">
    <property type="entry name" value="HCY_dom"/>
</dbReference>
<accession>A0A975ZP85</accession>
<keyword evidence="3" id="KW-0862">Zinc</keyword>
<reference evidence="5 6" key="1">
    <citation type="submission" date="2016-10" db="EMBL/GenBank/DDBJ databases">
        <authorList>
            <person name="Varghese N."/>
            <person name="Submissions S."/>
        </authorList>
    </citation>
    <scope>NUCLEOTIDE SEQUENCE [LARGE SCALE GENOMIC DNA]</scope>
    <source>
        <strain evidence="5 6">FF3</strain>
    </source>
</reference>
<evidence type="ECO:0000259" key="4">
    <source>
        <dbReference type="PROSITE" id="PS50970"/>
    </source>
</evidence>
<dbReference type="GO" id="GO:0032259">
    <property type="term" value="P:methylation"/>
    <property type="evidence" value="ECO:0007669"/>
    <property type="project" value="UniProtKB-KW"/>
</dbReference>
<feature type="binding site" evidence="3">
    <location>
        <position position="269"/>
    </location>
    <ligand>
        <name>Zn(2+)</name>
        <dbReference type="ChEBI" id="CHEBI:29105"/>
    </ligand>
</feature>
<dbReference type="InterPro" id="IPR036589">
    <property type="entry name" value="HCY_dom_sf"/>
</dbReference>
<feature type="binding site" evidence="3">
    <location>
        <position position="270"/>
    </location>
    <ligand>
        <name>Zn(2+)</name>
        <dbReference type="ChEBI" id="CHEBI:29105"/>
    </ligand>
</feature>
<dbReference type="PANTHER" id="PTHR11103">
    <property type="entry name" value="SLR1189 PROTEIN"/>
    <property type="match status" value="1"/>
</dbReference>
<evidence type="ECO:0000256" key="2">
    <source>
        <dbReference type="ARBA" id="ARBA00022679"/>
    </source>
</evidence>
<evidence type="ECO:0000256" key="3">
    <source>
        <dbReference type="PROSITE-ProRule" id="PRU00333"/>
    </source>
</evidence>
<keyword evidence="3" id="KW-0479">Metal-binding</keyword>
<keyword evidence="2 3" id="KW-0808">Transferase</keyword>
<keyword evidence="6" id="KW-1185">Reference proteome</keyword>
<dbReference type="Proteomes" id="UP000182932">
    <property type="component" value="Unassembled WGS sequence"/>
</dbReference>
<sequence length="287" mass="30148">METDLIFNHGVELPEFAAFPLIDNSDGRQRLRDYYEDLIQIGRDTGAGVILDTPTWMANPDRAKAVGYAAEDLPRVTRDAVALVRSVSNEHADAAICVSVQIGPQGDGYAPGMASAKLAADYHRPQIAAAKEAGADVISAYTLGSAAEAIGISLAAQELGIPAVISFVVETDGKLADGTTLADAVTQLADTANPLAIMVNCAHPDHIANGFDGGNWEVKLAGIVANASRQSHEELDNAEVLDDGDPDELSRQLADLKGSHSGVRILGGCCGTDLRHLRKIAERVAAT</sequence>
<dbReference type="GO" id="GO:0008168">
    <property type="term" value="F:methyltransferase activity"/>
    <property type="evidence" value="ECO:0007669"/>
    <property type="project" value="UniProtKB-UniRule"/>
</dbReference>
<dbReference type="PANTHER" id="PTHR11103:SF18">
    <property type="entry name" value="SLR1189 PROTEIN"/>
    <property type="match status" value="1"/>
</dbReference>
<dbReference type="Gene3D" id="3.20.20.330">
    <property type="entry name" value="Homocysteine-binding-like domain"/>
    <property type="match status" value="1"/>
</dbReference>
<comment type="caution">
    <text evidence="5">The sequence shown here is derived from an EMBL/GenBank/DDBJ whole genome shotgun (WGS) entry which is preliminary data.</text>
</comment>
<organism evidence="5 6">
    <name type="scientific">Marinovum algicola</name>
    <dbReference type="NCBI Taxonomy" id="42444"/>
    <lineage>
        <taxon>Bacteria</taxon>
        <taxon>Pseudomonadati</taxon>
        <taxon>Pseudomonadota</taxon>
        <taxon>Alphaproteobacteria</taxon>
        <taxon>Rhodobacterales</taxon>
        <taxon>Roseobacteraceae</taxon>
        <taxon>Marinovum</taxon>
    </lineage>
</organism>